<dbReference type="GO" id="GO:0005634">
    <property type="term" value="C:nucleus"/>
    <property type="evidence" value="ECO:0007669"/>
    <property type="project" value="TreeGrafter"/>
</dbReference>
<gene>
    <name evidence="14" type="ORF">ANANG_G00299140</name>
</gene>
<accession>A0A9D3LIZ7</accession>
<dbReference type="EMBL" id="JAFIRN010000018">
    <property type="protein sequence ID" value="KAG5830991.1"/>
    <property type="molecule type" value="Genomic_DNA"/>
</dbReference>
<keyword evidence="3" id="KW-0597">Phosphoprotein</keyword>
<dbReference type="PROSITE" id="PS50011">
    <property type="entry name" value="PROTEIN_KINASE_DOM"/>
    <property type="match status" value="1"/>
</dbReference>
<evidence type="ECO:0000256" key="2">
    <source>
        <dbReference type="ARBA" id="ARBA00022527"/>
    </source>
</evidence>
<evidence type="ECO:0000256" key="8">
    <source>
        <dbReference type="ARBA" id="ARBA00037982"/>
    </source>
</evidence>
<feature type="domain" description="DRBM" evidence="13">
    <location>
        <begin position="5"/>
        <end position="73"/>
    </location>
</feature>
<keyword evidence="7 10" id="KW-0067">ATP-binding</keyword>
<keyword evidence="4" id="KW-0808">Transferase</keyword>
<evidence type="ECO:0000256" key="6">
    <source>
        <dbReference type="ARBA" id="ARBA00022777"/>
    </source>
</evidence>
<dbReference type="PROSITE" id="PS00107">
    <property type="entry name" value="PROTEIN_KINASE_ATP"/>
    <property type="match status" value="1"/>
</dbReference>
<feature type="compositionally biased region" description="Polar residues" evidence="11">
    <location>
        <begin position="363"/>
        <end position="379"/>
    </location>
</feature>
<feature type="region of interest" description="Disordered" evidence="11">
    <location>
        <begin position="172"/>
        <end position="191"/>
    </location>
</feature>
<dbReference type="InterPro" id="IPR000719">
    <property type="entry name" value="Prot_kinase_dom"/>
</dbReference>
<evidence type="ECO:0000259" key="12">
    <source>
        <dbReference type="PROSITE" id="PS50011"/>
    </source>
</evidence>
<dbReference type="PANTHER" id="PTHR11042">
    <property type="entry name" value="EUKARYOTIC TRANSLATION INITIATION FACTOR 2-ALPHA KINASE EIF2-ALPHA KINASE -RELATED"/>
    <property type="match status" value="1"/>
</dbReference>
<keyword evidence="6" id="KW-0418">Kinase</keyword>
<dbReference type="InterPro" id="IPR014720">
    <property type="entry name" value="dsRBD_dom"/>
</dbReference>
<evidence type="ECO:0000256" key="5">
    <source>
        <dbReference type="ARBA" id="ARBA00022741"/>
    </source>
</evidence>
<dbReference type="InterPro" id="IPR017441">
    <property type="entry name" value="Protein_kinase_ATP_BS"/>
</dbReference>
<name>A0A9D3LIZ7_ANGAN</name>
<keyword evidence="15" id="KW-1185">Reference proteome</keyword>
<keyword evidence="2" id="KW-0723">Serine/threonine-protein kinase</keyword>
<evidence type="ECO:0000313" key="14">
    <source>
        <dbReference type="EMBL" id="KAG5830991.1"/>
    </source>
</evidence>
<dbReference type="SMART" id="SM00220">
    <property type="entry name" value="S_TKc"/>
    <property type="match status" value="1"/>
</dbReference>
<keyword evidence="5 10" id="KW-0547">Nucleotide-binding</keyword>
<dbReference type="GO" id="GO:0003725">
    <property type="term" value="F:double-stranded RNA binding"/>
    <property type="evidence" value="ECO:0007669"/>
    <property type="project" value="InterPro"/>
</dbReference>
<dbReference type="FunFam" id="1.10.510.10:FF:000251">
    <property type="entry name" value="eukaryotic translation initiation factor 2-alpha kinase 3"/>
    <property type="match status" value="1"/>
</dbReference>
<evidence type="ECO:0000256" key="1">
    <source>
        <dbReference type="ARBA" id="ARBA00012513"/>
    </source>
</evidence>
<evidence type="ECO:0000313" key="15">
    <source>
        <dbReference type="Proteomes" id="UP001044222"/>
    </source>
</evidence>
<comment type="caution">
    <text evidence="14">The sequence shown here is derived from an EMBL/GenBank/DDBJ whole genome shotgun (WGS) entry which is preliminary data.</text>
</comment>
<evidence type="ECO:0000256" key="9">
    <source>
        <dbReference type="PROSITE-ProRule" id="PRU00266"/>
    </source>
</evidence>
<dbReference type="InterPro" id="IPR008271">
    <property type="entry name" value="Ser/Thr_kinase_AS"/>
</dbReference>
<dbReference type="Pfam" id="PF00069">
    <property type="entry name" value="Pkinase"/>
    <property type="match status" value="1"/>
</dbReference>
<dbReference type="EC" id="2.7.11.1" evidence="1"/>
<protein>
    <recommendedName>
        <fullName evidence="1">non-specific serine/threonine protein kinase</fullName>
        <ecNumber evidence="1">2.7.11.1</ecNumber>
    </recommendedName>
</protein>
<dbReference type="Gene3D" id="3.30.200.20">
    <property type="entry name" value="Phosphorylase Kinase, domain 1"/>
    <property type="match status" value="1"/>
</dbReference>
<feature type="domain" description="DRBM" evidence="13">
    <location>
        <begin position="220"/>
        <end position="288"/>
    </location>
</feature>
<dbReference type="GO" id="GO:0004694">
    <property type="term" value="F:eukaryotic translation initiation factor 2alpha kinase activity"/>
    <property type="evidence" value="ECO:0007669"/>
    <property type="project" value="TreeGrafter"/>
</dbReference>
<evidence type="ECO:0000256" key="4">
    <source>
        <dbReference type="ARBA" id="ARBA00022679"/>
    </source>
</evidence>
<keyword evidence="9" id="KW-0694">RNA-binding</keyword>
<dbReference type="GO" id="GO:0005524">
    <property type="term" value="F:ATP binding"/>
    <property type="evidence" value="ECO:0007669"/>
    <property type="project" value="UniProtKB-UniRule"/>
</dbReference>
<dbReference type="PROSITE" id="PS00108">
    <property type="entry name" value="PROTEIN_KINASE_ST"/>
    <property type="match status" value="1"/>
</dbReference>
<evidence type="ECO:0000256" key="3">
    <source>
        <dbReference type="ARBA" id="ARBA00022553"/>
    </source>
</evidence>
<comment type="similarity">
    <text evidence="8">Belongs to the protein kinase superfamily. Ser/Thr protein kinase family. GCN2 subfamily.</text>
</comment>
<dbReference type="PROSITE" id="PS50137">
    <property type="entry name" value="DS_RBD"/>
    <property type="match status" value="3"/>
</dbReference>
<reference evidence="14" key="1">
    <citation type="submission" date="2021-01" db="EMBL/GenBank/DDBJ databases">
        <title>A chromosome-scale assembly of European eel, Anguilla anguilla.</title>
        <authorList>
            <person name="Henkel C."/>
            <person name="Jong-Raadsen S.A."/>
            <person name="Dufour S."/>
            <person name="Weltzien F.-A."/>
            <person name="Palstra A.P."/>
            <person name="Pelster B."/>
            <person name="Spaink H.P."/>
            <person name="Van Den Thillart G.E."/>
            <person name="Jansen H."/>
            <person name="Zahm M."/>
            <person name="Klopp C."/>
            <person name="Cedric C."/>
            <person name="Louis A."/>
            <person name="Berthelot C."/>
            <person name="Parey E."/>
            <person name="Roest Crollius H."/>
            <person name="Montfort J."/>
            <person name="Robinson-Rechavi M."/>
            <person name="Bucao C."/>
            <person name="Bouchez O."/>
            <person name="Gislard M."/>
            <person name="Lluch J."/>
            <person name="Milhes M."/>
            <person name="Lampietro C."/>
            <person name="Lopez Roques C."/>
            <person name="Donnadieu C."/>
            <person name="Braasch I."/>
            <person name="Desvignes T."/>
            <person name="Postlethwait J."/>
            <person name="Bobe J."/>
            <person name="Guiguen Y."/>
            <person name="Dirks R."/>
        </authorList>
    </citation>
    <scope>NUCLEOTIDE SEQUENCE</scope>
    <source>
        <strain evidence="14">Tag_6206</strain>
        <tissue evidence="14">Liver</tissue>
    </source>
</reference>
<dbReference type="GO" id="GO:0005737">
    <property type="term" value="C:cytoplasm"/>
    <property type="evidence" value="ECO:0007669"/>
    <property type="project" value="TreeGrafter"/>
</dbReference>
<feature type="domain" description="DRBM" evidence="13">
    <location>
        <begin position="139"/>
        <end position="169"/>
    </location>
</feature>
<dbReference type="InterPro" id="IPR044452">
    <property type="entry name" value="EIF2AK2_DSRM_1"/>
</dbReference>
<dbReference type="CDD" id="cd20314">
    <property type="entry name" value="DSRM_EIF2AK2"/>
    <property type="match status" value="1"/>
</dbReference>
<feature type="compositionally biased region" description="Polar residues" evidence="11">
    <location>
        <begin position="288"/>
        <end position="306"/>
    </location>
</feature>
<dbReference type="PANTHER" id="PTHR11042:SF194">
    <property type="entry name" value="DOUBLE-STRANDED RNA ACTIVATED PROTEIN KINASE"/>
    <property type="match status" value="1"/>
</dbReference>
<feature type="domain" description="Protein kinase" evidence="12">
    <location>
        <begin position="396"/>
        <end position="671"/>
    </location>
</feature>
<dbReference type="InterPro" id="IPR050339">
    <property type="entry name" value="CC_SR_Kinase"/>
</dbReference>
<dbReference type="Pfam" id="PF00035">
    <property type="entry name" value="dsrm"/>
    <property type="match status" value="3"/>
</dbReference>
<dbReference type="Gene3D" id="3.30.160.20">
    <property type="match status" value="3"/>
</dbReference>
<dbReference type="SUPFAM" id="SSF56112">
    <property type="entry name" value="Protein kinase-like (PK-like)"/>
    <property type="match status" value="1"/>
</dbReference>
<feature type="region of interest" description="Disordered" evidence="11">
    <location>
        <begin position="288"/>
        <end position="384"/>
    </location>
</feature>
<dbReference type="Gene3D" id="1.10.510.10">
    <property type="entry name" value="Transferase(Phosphotransferase) domain 1"/>
    <property type="match status" value="1"/>
</dbReference>
<dbReference type="AlphaFoldDB" id="A0A9D3LIZ7"/>
<evidence type="ECO:0000256" key="11">
    <source>
        <dbReference type="SAM" id="MobiDB-lite"/>
    </source>
</evidence>
<organism evidence="14 15">
    <name type="scientific">Anguilla anguilla</name>
    <name type="common">European freshwater eel</name>
    <name type="synonym">Muraena anguilla</name>
    <dbReference type="NCBI Taxonomy" id="7936"/>
    <lineage>
        <taxon>Eukaryota</taxon>
        <taxon>Metazoa</taxon>
        <taxon>Chordata</taxon>
        <taxon>Craniata</taxon>
        <taxon>Vertebrata</taxon>
        <taxon>Euteleostomi</taxon>
        <taxon>Actinopterygii</taxon>
        <taxon>Neopterygii</taxon>
        <taxon>Teleostei</taxon>
        <taxon>Anguilliformes</taxon>
        <taxon>Anguillidae</taxon>
        <taxon>Anguilla</taxon>
    </lineage>
</organism>
<dbReference type="Proteomes" id="UP001044222">
    <property type="component" value="Chromosome 18"/>
</dbReference>
<proteinExistence type="inferred from homology"/>
<evidence type="ECO:0000259" key="13">
    <source>
        <dbReference type="PROSITE" id="PS50137"/>
    </source>
</evidence>
<feature type="compositionally biased region" description="Low complexity" evidence="11">
    <location>
        <begin position="329"/>
        <end position="340"/>
    </location>
</feature>
<sequence length="687" mass="77426">MDVQNYVPRLNELAQKSRLSLRYEDVCADGPDHCRIFTIRVVLDDKVYPAGVGGNKKEAKQNAAKNALQAIHGESDQQDVSMTRAAECPSPRPSFGPITQPNYVCWLNEYAHKMKWTCRPIESTQLGPLNTPQRCRYVVDSREFPEAFGSTKREAKELAAKAVYEELMSELNKEGVDESQPGDATGQATGQDEALSQGLSALCLNRSYAAETPSMKHETNYIGILNTYCQKTKRVCDYKLVEKKGPAHDPVFVYKVVIDKKEYPESQGKSAKEAKQLASQLAWEALQEQSDWDSQVSGGSTVSEDGTPSPPSSARESEVKTEMNNQAKSSSGGIVFQSSSTANRPNMACSSADVRPKRKLAPSFSNALSKESGVKNNNLKKVPEKTTPDSWFLRDYDQIMSIGKGGFGRVFKARKIIEDKNVAVKIVKSTKKALREVNALSHLQHRNIVRYYHAWIEDTPYQQDPSDCSSSTSDSGSTAKYVYIQMELCEGGTLRAWIKERNSNSGQEMRDEKALHILQQVVDGVQYIHSKKLIHRDLKPLNILFASDKTVKIGDFGLVTSAEGDSDEAMLERTKGKGTRSYMSPEQMNQHKYDKEVDIFALGLIYFELLWRMTTYNERSKIWEDVRRRKFPTQFCMKHNTAYKLIERMLSERPEDRPDAREIASELAKYCTSIKEDQNALQELKTV</sequence>
<feature type="binding site" evidence="10">
    <location>
        <position position="425"/>
    </location>
    <ligand>
        <name>ATP</name>
        <dbReference type="ChEBI" id="CHEBI:30616"/>
    </ligand>
</feature>
<dbReference type="InterPro" id="IPR011009">
    <property type="entry name" value="Kinase-like_dom_sf"/>
</dbReference>
<dbReference type="CDD" id="cd19903">
    <property type="entry name" value="DSRM_EIF2AK2_rpt1"/>
    <property type="match status" value="1"/>
</dbReference>
<dbReference type="SUPFAM" id="SSF54768">
    <property type="entry name" value="dsRNA-binding domain-like"/>
    <property type="match status" value="3"/>
</dbReference>
<evidence type="ECO:0000256" key="10">
    <source>
        <dbReference type="PROSITE-ProRule" id="PRU10141"/>
    </source>
</evidence>
<dbReference type="SMART" id="SM00358">
    <property type="entry name" value="DSRM"/>
    <property type="match status" value="3"/>
</dbReference>
<evidence type="ECO:0000256" key="7">
    <source>
        <dbReference type="ARBA" id="ARBA00022840"/>
    </source>
</evidence>
<dbReference type="FunFam" id="3.30.160.20:FF:000045">
    <property type="entry name" value="Eukaryotic translation initiation factor 2-alpha kinase 2"/>
    <property type="match status" value="1"/>
</dbReference>